<protein>
    <submittedName>
        <fullName evidence="2">MBL fold metallo-hydrolase</fullName>
    </submittedName>
</protein>
<dbReference type="Gene3D" id="3.60.15.10">
    <property type="entry name" value="Ribonuclease Z/Hydroxyacylglutathione hydrolase-like"/>
    <property type="match status" value="1"/>
</dbReference>
<dbReference type="SMART" id="SM00849">
    <property type="entry name" value="Lactamase_B"/>
    <property type="match status" value="1"/>
</dbReference>
<dbReference type="PANTHER" id="PTHR47619">
    <property type="entry name" value="METALLO-HYDROLASE YYCJ-RELATED"/>
    <property type="match status" value="1"/>
</dbReference>
<dbReference type="RefSeq" id="WP_251591292.1">
    <property type="nucleotide sequence ID" value="NZ_JAMLJI010000001.1"/>
</dbReference>
<feature type="domain" description="Metallo-beta-lactamase" evidence="1">
    <location>
        <begin position="13"/>
        <end position="186"/>
    </location>
</feature>
<dbReference type="InterPro" id="IPR036866">
    <property type="entry name" value="RibonucZ/Hydroxyglut_hydro"/>
</dbReference>
<sequence length="261" mass="28838">MAFKFASLGSGSKGNATVIESGESRILIDCGFTLKEIEARLARLDCHASTLDALLITHEHIDHVRGAAALVRRYGLSVYMTPGTWLKSKLKGVENVTFIHPEQCFVIGDLEIDVVTVPHDARQPVQFIVRSGGACLGLLTDIGHVSGHVLKRYRRCDALVLECNHDPDMLARGPYPPSLKRRVGGHWGHLSNQQALEFMQAIDADSLQCVVASHLSEQNNCAERAYDALMPVLGFDEQRLLIAQQHEGLPWQVVRRRLACA</sequence>
<evidence type="ECO:0000313" key="2">
    <source>
        <dbReference type="EMBL" id="MDR5895443.1"/>
    </source>
</evidence>
<accession>A0ABU1GTV5</accession>
<proteinExistence type="predicted"/>
<reference evidence="2 3" key="1">
    <citation type="submission" date="2023-04" db="EMBL/GenBank/DDBJ databases">
        <title>A long-awaited taxogenomic arrangement of the family Halomonadaceae.</title>
        <authorList>
            <person name="De La Haba R."/>
            <person name="Chuvochina M."/>
            <person name="Wittouck S."/>
            <person name="Arahal D.R."/>
            <person name="Sanchez-Porro C."/>
            <person name="Hugenholtz P."/>
            <person name="Ventosa A."/>
        </authorList>
    </citation>
    <scope>NUCLEOTIDE SEQUENCE [LARGE SCALE GENOMIC DNA]</scope>
    <source>
        <strain evidence="2 3">DSM 22428</strain>
    </source>
</reference>
<dbReference type="Pfam" id="PF12706">
    <property type="entry name" value="Lactamase_B_2"/>
    <property type="match status" value="1"/>
</dbReference>
<evidence type="ECO:0000313" key="3">
    <source>
        <dbReference type="Proteomes" id="UP001269375"/>
    </source>
</evidence>
<comment type="caution">
    <text evidence="2">The sequence shown here is derived from an EMBL/GenBank/DDBJ whole genome shotgun (WGS) entry which is preliminary data.</text>
</comment>
<dbReference type="InterPro" id="IPR001279">
    <property type="entry name" value="Metallo-B-lactamas"/>
</dbReference>
<dbReference type="Proteomes" id="UP001269375">
    <property type="component" value="Unassembled WGS sequence"/>
</dbReference>
<dbReference type="SUPFAM" id="SSF56281">
    <property type="entry name" value="Metallo-hydrolase/oxidoreductase"/>
    <property type="match status" value="1"/>
</dbReference>
<dbReference type="InterPro" id="IPR052533">
    <property type="entry name" value="WalJ/YycJ-like"/>
</dbReference>
<gene>
    <name evidence="2" type="ORF">QC825_05075</name>
</gene>
<dbReference type="PANTHER" id="PTHR47619:SF1">
    <property type="entry name" value="EXODEOXYRIBONUCLEASE WALJ"/>
    <property type="match status" value="1"/>
</dbReference>
<name>A0ABU1GTV5_9GAMM</name>
<organism evidence="2 3">
    <name type="scientific">Larsenimonas suaedae</name>
    <dbReference type="NCBI Taxonomy" id="1851019"/>
    <lineage>
        <taxon>Bacteria</taxon>
        <taxon>Pseudomonadati</taxon>
        <taxon>Pseudomonadota</taxon>
        <taxon>Gammaproteobacteria</taxon>
        <taxon>Oceanospirillales</taxon>
        <taxon>Halomonadaceae</taxon>
        <taxon>Larsenimonas</taxon>
    </lineage>
</organism>
<dbReference type="EMBL" id="JARWAO010000002">
    <property type="protein sequence ID" value="MDR5895443.1"/>
    <property type="molecule type" value="Genomic_DNA"/>
</dbReference>
<evidence type="ECO:0000259" key="1">
    <source>
        <dbReference type="SMART" id="SM00849"/>
    </source>
</evidence>
<keyword evidence="3" id="KW-1185">Reference proteome</keyword>